<accession>A0ABV8S2Q9</accession>
<dbReference type="RefSeq" id="WP_376814458.1">
    <property type="nucleotide sequence ID" value="NZ_JBHSDY010000012.1"/>
</dbReference>
<feature type="region of interest" description="Disordered" evidence="1">
    <location>
        <begin position="116"/>
        <end position="135"/>
    </location>
</feature>
<comment type="caution">
    <text evidence="2">The sequence shown here is derived from an EMBL/GenBank/DDBJ whole genome shotgun (WGS) entry which is preliminary data.</text>
</comment>
<evidence type="ECO:0000313" key="2">
    <source>
        <dbReference type="EMBL" id="MFC4299923.1"/>
    </source>
</evidence>
<proteinExistence type="predicted"/>
<evidence type="ECO:0000313" key="3">
    <source>
        <dbReference type="Proteomes" id="UP001595756"/>
    </source>
</evidence>
<name>A0ABV8S2Q9_9BURK</name>
<gene>
    <name evidence="2" type="ORF">ACFO0J_17920</name>
</gene>
<keyword evidence="3" id="KW-1185">Reference proteome</keyword>
<sequence>MSQTTTSISSSVRVRSHPEIGIADIEVDLDGLLEWAACSGAARATAIREVERLIPLGVNAGYIDRKVSKGIAPFTVSRLGANPHAVGVCVAATPAGLQYVRDRWGEVVGLLDQTASNPSGTVIQPPPVDGPYHPA</sequence>
<dbReference type="EMBL" id="JBHSDY010000012">
    <property type="protein sequence ID" value="MFC4299923.1"/>
    <property type="molecule type" value="Genomic_DNA"/>
</dbReference>
<protein>
    <submittedName>
        <fullName evidence="2">Uncharacterized protein</fullName>
    </submittedName>
</protein>
<dbReference type="Proteomes" id="UP001595756">
    <property type="component" value="Unassembled WGS sequence"/>
</dbReference>
<feature type="compositionally biased region" description="Pro residues" evidence="1">
    <location>
        <begin position="124"/>
        <end position="135"/>
    </location>
</feature>
<reference evidence="3" key="1">
    <citation type="journal article" date="2019" name="Int. J. Syst. Evol. Microbiol.">
        <title>The Global Catalogue of Microorganisms (GCM) 10K type strain sequencing project: providing services to taxonomists for standard genome sequencing and annotation.</title>
        <authorList>
            <consortium name="The Broad Institute Genomics Platform"/>
            <consortium name="The Broad Institute Genome Sequencing Center for Infectious Disease"/>
            <person name="Wu L."/>
            <person name="Ma J."/>
        </authorList>
    </citation>
    <scope>NUCLEOTIDE SEQUENCE [LARGE SCALE GENOMIC DNA]</scope>
    <source>
        <strain evidence="3">CGMCC 1.19029</strain>
    </source>
</reference>
<evidence type="ECO:0000256" key="1">
    <source>
        <dbReference type="SAM" id="MobiDB-lite"/>
    </source>
</evidence>
<organism evidence="2 3">
    <name type="scientific">Castellaniella hirudinis</name>
    <dbReference type="NCBI Taxonomy" id="1144617"/>
    <lineage>
        <taxon>Bacteria</taxon>
        <taxon>Pseudomonadati</taxon>
        <taxon>Pseudomonadota</taxon>
        <taxon>Betaproteobacteria</taxon>
        <taxon>Burkholderiales</taxon>
        <taxon>Alcaligenaceae</taxon>
        <taxon>Castellaniella</taxon>
    </lineage>
</organism>